<dbReference type="RefSeq" id="WP_004749656.1">
    <property type="nucleotide sequence ID" value="NZ_CP009355.1"/>
</dbReference>
<dbReference type="STRING" id="1051646.IX91_19855"/>
<gene>
    <name evidence="2" type="ORF">IX91_19855</name>
</gene>
<accession>A0A0A0SPY3</accession>
<dbReference type="Proteomes" id="UP000030071">
    <property type="component" value="Chromosome 2"/>
</dbReference>
<dbReference type="PANTHER" id="PTHR45856">
    <property type="entry name" value="ALPHA/BETA-HYDROLASES SUPERFAMILY PROTEIN"/>
    <property type="match status" value="1"/>
</dbReference>
<dbReference type="Gene3D" id="3.40.50.1820">
    <property type="entry name" value="alpha/beta hydrolase"/>
    <property type="match status" value="1"/>
</dbReference>
<dbReference type="GO" id="GO:0006629">
    <property type="term" value="P:lipid metabolic process"/>
    <property type="evidence" value="ECO:0007669"/>
    <property type="project" value="InterPro"/>
</dbReference>
<dbReference type="CDD" id="cd00519">
    <property type="entry name" value="Lipase_3"/>
    <property type="match status" value="1"/>
</dbReference>
<reference evidence="2 3" key="1">
    <citation type="submission" date="2014-08" db="EMBL/GenBank/DDBJ databases">
        <title>First Complete Genome Sequence of the Shellfish Pathogen Vibrio tubiashii.</title>
        <authorList>
            <person name="Richards G.P."/>
            <person name="Needleman D.S."/>
            <person name="Watson M.A."/>
            <person name="Bono J.L."/>
        </authorList>
    </citation>
    <scope>NUCLEOTIDE SEQUENCE [LARGE SCALE GENOMIC DNA]</scope>
    <source>
        <strain evidence="2 3">ATCC 19109</strain>
    </source>
</reference>
<dbReference type="GeneID" id="23446983"/>
<dbReference type="EMBL" id="CP009355">
    <property type="protein sequence ID" value="AIW16349.1"/>
    <property type="molecule type" value="Genomic_DNA"/>
</dbReference>
<dbReference type="AlphaFoldDB" id="A0A0A0SPY3"/>
<proteinExistence type="predicted"/>
<name>A0A0A0SPY3_9VIBR</name>
<dbReference type="InterPro" id="IPR051218">
    <property type="entry name" value="Sec_MonoDiacylglyc_Lipase"/>
</dbReference>
<organism evidence="2 3">
    <name type="scientific">Vibrio tubiashii ATCC 19109</name>
    <dbReference type="NCBI Taxonomy" id="1051646"/>
    <lineage>
        <taxon>Bacteria</taxon>
        <taxon>Pseudomonadati</taxon>
        <taxon>Pseudomonadota</taxon>
        <taxon>Gammaproteobacteria</taxon>
        <taxon>Vibrionales</taxon>
        <taxon>Vibrionaceae</taxon>
        <taxon>Vibrio</taxon>
        <taxon>Vibrio oreintalis group</taxon>
    </lineage>
</organism>
<dbReference type="PATRIC" id="fig|1051646.9.peg.3891"/>
<dbReference type="PANTHER" id="PTHR45856:SF24">
    <property type="entry name" value="FUNGAL LIPASE-LIKE DOMAIN-CONTAINING PROTEIN"/>
    <property type="match status" value="1"/>
</dbReference>
<dbReference type="eggNOG" id="COG3675">
    <property type="taxonomic scope" value="Bacteria"/>
</dbReference>
<dbReference type="KEGG" id="vtu:IX91_19855"/>
<dbReference type="InterPro" id="IPR029058">
    <property type="entry name" value="AB_hydrolase_fold"/>
</dbReference>
<dbReference type="InterPro" id="IPR002921">
    <property type="entry name" value="Fungal_lipase-type"/>
</dbReference>
<dbReference type="SUPFAM" id="SSF53474">
    <property type="entry name" value="alpha/beta-Hydrolases"/>
    <property type="match status" value="1"/>
</dbReference>
<evidence type="ECO:0000259" key="1">
    <source>
        <dbReference type="Pfam" id="PF01764"/>
    </source>
</evidence>
<dbReference type="Pfam" id="PF01764">
    <property type="entry name" value="Lipase_3"/>
    <property type="match status" value="1"/>
</dbReference>
<evidence type="ECO:0000313" key="3">
    <source>
        <dbReference type="Proteomes" id="UP000030071"/>
    </source>
</evidence>
<sequence>MKALKRYQYERYAVLCNLAYQPVLRQTQYGFSAKGQRVIYNRFGQPMIRVLWHKDKEEAIVVIKGSHNPYDWLLNLALWQRPCNQFDLPYSIHAGYHFLLRQESQANRNDESLGASVIDKLFTTLDELISDGKRITFTGHSSGGALGCVLADKLERQNPKSVKRVVTFGQPAIGGSQFGCHYLLCHKTYRICCDLDIVTFLPPIPVIYSHVGKMLWLYNGKIHENTPTWRRLSLSIVSWIMRPFSYHLMSKYIRNKDFFDER</sequence>
<evidence type="ECO:0000313" key="2">
    <source>
        <dbReference type="EMBL" id="AIW16349.1"/>
    </source>
</evidence>
<dbReference type="HOGENOM" id="CLU_1065010_0_0_6"/>
<protein>
    <submittedName>
        <fullName evidence="2">Lipase</fullName>
    </submittedName>
</protein>
<feature type="domain" description="Fungal lipase-type" evidence="1">
    <location>
        <begin position="60"/>
        <end position="204"/>
    </location>
</feature>